<evidence type="ECO:0000313" key="2">
    <source>
        <dbReference type="Proteomes" id="UP000799754"/>
    </source>
</evidence>
<organism evidence="1 2">
    <name type="scientific">Macroventuria anomochaeta</name>
    <dbReference type="NCBI Taxonomy" id="301207"/>
    <lineage>
        <taxon>Eukaryota</taxon>
        <taxon>Fungi</taxon>
        <taxon>Dikarya</taxon>
        <taxon>Ascomycota</taxon>
        <taxon>Pezizomycotina</taxon>
        <taxon>Dothideomycetes</taxon>
        <taxon>Pleosporomycetidae</taxon>
        <taxon>Pleosporales</taxon>
        <taxon>Pleosporineae</taxon>
        <taxon>Didymellaceae</taxon>
        <taxon>Macroventuria</taxon>
    </lineage>
</organism>
<comment type="caution">
    <text evidence="1">The sequence shown here is derived from an EMBL/GenBank/DDBJ whole genome shotgun (WGS) entry which is preliminary data.</text>
</comment>
<sequence length="199" mass="22661">MVTKLTAEVNNWRASRQKEANEAKEDEKRRRNETRRLSEIRGRLTPEQKAMNDDWQSLVDLYTDLSQESTKATRRCEEAASELEEFSDVEVPESPLPSVHSTDRLIGSSVDLVEETFGPSKKWTGAIVGSSAIPMGMYRPGKHPMTGLHNPEHSEDRQGDDQDSCWGWGFWCWNWGLWGYLGCEPRDDTSHGQIESSES</sequence>
<name>A0ACB6RIQ9_9PLEO</name>
<accession>A0ACB6RIQ9</accession>
<proteinExistence type="predicted"/>
<reference evidence="1" key="1">
    <citation type="journal article" date="2020" name="Stud. Mycol.">
        <title>101 Dothideomycetes genomes: a test case for predicting lifestyles and emergence of pathogens.</title>
        <authorList>
            <person name="Haridas S."/>
            <person name="Albert R."/>
            <person name="Binder M."/>
            <person name="Bloem J."/>
            <person name="Labutti K."/>
            <person name="Salamov A."/>
            <person name="Andreopoulos B."/>
            <person name="Baker S."/>
            <person name="Barry K."/>
            <person name="Bills G."/>
            <person name="Bluhm B."/>
            <person name="Cannon C."/>
            <person name="Castanera R."/>
            <person name="Culley D."/>
            <person name="Daum C."/>
            <person name="Ezra D."/>
            <person name="Gonzalez J."/>
            <person name="Henrissat B."/>
            <person name="Kuo A."/>
            <person name="Liang C."/>
            <person name="Lipzen A."/>
            <person name="Lutzoni F."/>
            <person name="Magnuson J."/>
            <person name="Mondo S."/>
            <person name="Nolan M."/>
            <person name="Ohm R."/>
            <person name="Pangilinan J."/>
            <person name="Park H.-J."/>
            <person name="Ramirez L."/>
            <person name="Alfaro M."/>
            <person name="Sun H."/>
            <person name="Tritt A."/>
            <person name="Yoshinaga Y."/>
            <person name="Zwiers L.-H."/>
            <person name="Turgeon B."/>
            <person name="Goodwin S."/>
            <person name="Spatafora J."/>
            <person name="Crous P."/>
            <person name="Grigoriev I."/>
        </authorList>
    </citation>
    <scope>NUCLEOTIDE SEQUENCE</scope>
    <source>
        <strain evidence="1">CBS 525.71</strain>
    </source>
</reference>
<dbReference type="EMBL" id="MU006751">
    <property type="protein sequence ID" value="KAF2621795.1"/>
    <property type="molecule type" value="Genomic_DNA"/>
</dbReference>
<evidence type="ECO:0000313" key="1">
    <source>
        <dbReference type="EMBL" id="KAF2621795.1"/>
    </source>
</evidence>
<protein>
    <submittedName>
        <fullName evidence="1">Uncharacterized protein</fullName>
    </submittedName>
</protein>
<gene>
    <name evidence="1" type="ORF">BU25DRAFT_230903</name>
</gene>
<dbReference type="Proteomes" id="UP000799754">
    <property type="component" value="Unassembled WGS sequence"/>
</dbReference>
<keyword evidence="2" id="KW-1185">Reference proteome</keyword>